<dbReference type="Pfam" id="PF17853">
    <property type="entry name" value="GGDEF_2"/>
    <property type="match status" value="1"/>
</dbReference>
<proteinExistence type="inferred from homology"/>
<dbReference type="InterPro" id="IPR042070">
    <property type="entry name" value="PucR_C-HTH_sf"/>
</dbReference>
<dbReference type="Pfam" id="PF13556">
    <property type="entry name" value="HTH_30"/>
    <property type="match status" value="1"/>
</dbReference>
<evidence type="ECO:0000259" key="3">
    <source>
        <dbReference type="Pfam" id="PF14361"/>
    </source>
</evidence>
<evidence type="ECO:0000259" key="4">
    <source>
        <dbReference type="Pfam" id="PF17853"/>
    </source>
</evidence>
<dbReference type="STRING" id="1777.AWC07_21625"/>
<dbReference type="PANTHER" id="PTHR33744:SF1">
    <property type="entry name" value="DNA-BINDING TRANSCRIPTIONAL ACTIVATOR ADER"/>
    <property type="match status" value="1"/>
</dbReference>
<dbReference type="PANTHER" id="PTHR33744">
    <property type="entry name" value="CARBOHYDRATE DIACID REGULATOR"/>
    <property type="match status" value="1"/>
</dbReference>
<dbReference type="InterPro" id="IPR041522">
    <property type="entry name" value="CdaR_GGDEF"/>
</dbReference>
<feature type="domain" description="PucR C-terminal helix-turn-helix" evidence="2">
    <location>
        <begin position="356"/>
        <end position="408"/>
    </location>
</feature>
<sequence length="430" mass="47103">MEVGDQRVWREILRPIATEMRDRAPELAERTVARMRSEMPQLFADAQSVEENLVSAQAGIRQVAEIIELAGDPREFELPVSTLAIARAGVQRQIALANFMRFYRFAQDVVWQWMCARITASAPDATQQAAALQLATSWIFGYIDAALIRVEEAYEAEREAWLRGAAAARTEAIDDIVAERERDPQRASKRLRYDVNRHHVAVVAWVDTVPTDSDAQRLLAEAVADAARTMTAETTLIHPLGSLVIAGWLSRREAFPATAVDSDTPVFSAALPAGVRIAVGQPGQGLQGFRRSHIEASHARRVASLAGPRLGSLTRYRDVAVAALASADPEHAASFVGRVLGRLADDDEATYRVAMTLSVYLQENRSRARSAKRLTVHPNTVSYRVDQAESILGRSIDTDTLDLVVALALLPTLPGLVRGHPGAPGRRTVI</sequence>
<keyword evidence="6" id="KW-1185">Reference proteome</keyword>
<gene>
    <name evidence="5" type="ORF">AWC07_21625</name>
</gene>
<evidence type="ECO:0008006" key="7">
    <source>
        <dbReference type="Google" id="ProtNLM"/>
    </source>
</evidence>
<dbReference type="InterPro" id="IPR025736">
    <property type="entry name" value="PucR_C-HTH_dom"/>
</dbReference>
<dbReference type="InterPro" id="IPR051448">
    <property type="entry name" value="CdaR-like_regulators"/>
</dbReference>
<dbReference type="AlphaFoldDB" id="A0A1X1W1S5"/>
<feature type="domain" description="CdaR GGDEF-like" evidence="4">
    <location>
        <begin position="183"/>
        <end position="302"/>
    </location>
</feature>
<evidence type="ECO:0000259" key="2">
    <source>
        <dbReference type="Pfam" id="PF13556"/>
    </source>
</evidence>
<organism evidence="5 6">
    <name type="scientific">Mycobacterium gastri</name>
    <dbReference type="NCBI Taxonomy" id="1777"/>
    <lineage>
        <taxon>Bacteria</taxon>
        <taxon>Bacillati</taxon>
        <taxon>Actinomycetota</taxon>
        <taxon>Actinomycetes</taxon>
        <taxon>Mycobacteriales</taxon>
        <taxon>Mycobacteriaceae</taxon>
        <taxon>Mycobacterium</taxon>
    </lineage>
</organism>
<dbReference type="EMBL" id="LQOX01000006">
    <property type="protein sequence ID" value="ORV80132.1"/>
    <property type="molecule type" value="Genomic_DNA"/>
</dbReference>
<dbReference type="RefSeq" id="WP_051507930.1">
    <property type="nucleotide sequence ID" value="NZ_LQOX01000006.1"/>
</dbReference>
<name>A0A1X1W1S5_MYCGS</name>
<accession>A0A1X1W1S5</accession>
<dbReference type="Gene3D" id="1.10.10.2840">
    <property type="entry name" value="PucR C-terminal helix-turn-helix domain"/>
    <property type="match status" value="1"/>
</dbReference>
<protein>
    <recommendedName>
        <fullName evidence="7">PucR family transcriptional regulator</fullName>
    </recommendedName>
</protein>
<evidence type="ECO:0000313" key="6">
    <source>
        <dbReference type="Proteomes" id="UP000193738"/>
    </source>
</evidence>
<dbReference type="Proteomes" id="UP000193738">
    <property type="component" value="Unassembled WGS sequence"/>
</dbReference>
<dbReference type="InterPro" id="IPR025751">
    <property type="entry name" value="RsbRD_N_dom"/>
</dbReference>
<dbReference type="Pfam" id="PF14361">
    <property type="entry name" value="RsbRD_N"/>
    <property type="match status" value="1"/>
</dbReference>
<evidence type="ECO:0000313" key="5">
    <source>
        <dbReference type="EMBL" id="ORV80132.1"/>
    </source>
</evidence>
<comment type="similarity">
    <text evidence="1">Belongs to the CdaR family.</text>
</comment>
<comment type="caution">
    <text evidence="5">The sequence shown here is derived from an EMBL/GenBank/DDBJ whole genome shotgun (WGS) entry which is preliminary data.</text>
</comment>
<reference evidence="5 6" key="1">
    <citation type="submission" date="2016-01" db="EMBL/GenBank/DDBJ databases">
        <title>The new phylogeny of the genus Mycobacterium.</title>
        <authorList>
            <person name="Tarcisio F."/>
            <person name="Conor M."/>
            <person name="Antonella G."/>
            <person name="Elisabetta G."/>
            <person name="Giulia F.S."/>
            <person name="Sara T."/>
            <person name="Anna F."/>
            <person name="Clotilde B."/>
            <person name="Roberto B."/>
            <person name="Veronica D.S."/>
            <person name="Fabio R."/>
            <person name="Monica P."/>
            <person name="Olivier J."/>
            <person name="Enrico T."/>
            <person name="Nicola S."/>
        </authorList>
    </citation>
    <scope>NUCLEOTIDE SEQUENCE [LARGE SCALE GENOMIC DNA]</scope>
    <source>
        <strain evidence="5 6">DSM 43505</strain>
    </source>
</reference>
<evidence type="ECO:0000256" key="1">
    <source>
        <dbReference type="ARBA" id="ARBA00006754"/>
    </source>
</evidence>
<feature type="domain" description="RsbT co-antagonist protein RsbRD N-terminal" evidence="3">
    <location>
        <begin position="25"/>
        <end position="169"/>
    </location>
</feature>